<feature type="domain" description="CS" evidence="3">
    <location>
        <begin position="24"/>
        <end position="110"/>
    </location>
</feature>
<feature type="region of interest" description="Disordered" evidence="2">
    <location>
        <begin position="175"/>
        <end position="219"/>
    </location>
</feature>
<reference evidence="4" key="1">
    <citation type="journal article" date="2020" name="Fungal Divers.">
        <title>Resolving the Mortierellaceae phylogeny through synthesis of multi-gene phylogenetics and phylogenomics.</title>
        <authorList>
            <person name="Vandepol N."/>
            <person name="Liber J."/>
            <person name="Desiro A."/>
            <person name="Na H."/>
            <person name="Kennedy M."/>
            <person name="Barry K."/>
            <person name="Grigoriev I.V."/>
            <person name="Miller A.N."/>
            <person name="O'Donnell K."/>
            <person name="Stajich J.E."/>
            <person name="Bonito G."/>
        </authorList>
    </citation>
    <scope>NUCLEOTIDE SEQUENCE</scope>
    <source>
        <strain evidence="4">NRRL 2769</strain>
    </source>
</reference>
<sequence length="236" mass="25898">MSPDRPSDTESNSDILLTSIAFRVDPSLVLWAQRSNVVFVTVNIPDATAPVTNLTEDKLEFTATSDNKHYAVVIEFNQAIDPETSITKSSPRNFFFTLKKKEEKWWSRLTKGPKPNFIKTDFARWKDEDDEDDEVDESSGMDMGGLGMPGMPGASMGGGMGGMGDMDFQKLMASMGQGGQGMPDFGDEQEGDSDDDDVPALEETEATTEANVFPSKSERGYNFSVDVNTRIYANVG</sequence>
<dbReference type="AlphaFoldDB" id="A0A9P6N3F4"/>
<accession>A0A9P6N3F4</accession>
<keyword evidence="5" id="KW-1185">Reference proteome</keyword>
<proteinExistence type="inferred from homology"/>
<comment type="similarity">
    <text evidence="1">Belongs to the p23/wos2 family.</text>
</comment>
<dbReference type="GO" id="GO:0005634">
    <property type="term" value="C:nucleus"/>
    <property type="evidence" value="ECO:0007669"/>
    <property type="project" value="TreeGrafter"/>
</dbReference>
<evidence type="ECO:0000259" key="3">
    <source>
        <dbReference type="PROSITE" id="PS51203"/>
    </source>
</evidence>
<dbReference type="OrthoDB" id="1564555at2759"/>
<evidence type="ECO:0000313" key="5">
    <source>
        <dbReference type="Proteomes" id="UP000703661"/>
    </source>
</evidence>
<evidence type="ECO:0000256" key="2">
    <source>
        <dbReference type="SAM" id="MobiDB-lite"/>
    </source>
</evidence>
<dbReference type="GO" id="GO:0051131">
    <property type="term" value="P:chaperone-mediated protein complex assembly"/>
    <property type="evidence" value="ECO:0007669"/>
    <property type="project" value="TreeGrafter"/>
</dbReference>
<comment type="caution">
    <text evidence="4">The sequence shown here is derived from an EMBL/GenBank/DDBJ whole genome shotgun (WGS) entry which is preliminary data.</text>
</comment>
<feature type="compositionally biased region" description="Acidic residues" evidence="2">
    <location>
        <begin position="185"/>
        <end position="206"/>
    </location>
</feature>
<feature type="compositionally biased region" description="Acidic residues" evidence="2">
    <location>
        <begin position="128"/>
        <end position="139"/>
    </location>
</feature>
<dbReference type="FunFam" id="2.60.40.790:FF:000013">
    <property type="entry name" value="Very-long-chain (3R)-3-hydroxyacyl-CoA dehydratase"/>
    <property type="match status" value="1"/>
</dbReference>
<evidence type="ECO:0000313" key="4">
    <source>
        <dbReference type="EMBL" id="KAG0022369.1"/>
    </source>
</evidence>
<name>A0A9P6N3F4_9FUNG</name>
<protein>
    <recommendedName>
        <fullName evidence="3">CS domain-containing protein</fullName>
    </recommendedName>
</protein>
<dbReference type="InterPro" id="IPR045250">
    <property type="entry name" value="p23-like"/>
</dbReference>
<feature type="region of interest" description="Disordered" evidence="2">
    <location>
        <begin position="127"/>
        <end position="146"/>
    </location>
</feature>
<dbReference type="GO" id="GO:0005829">
    <property type="term" value="C:cytosol"/>
    <property type="evidence" value="ECO:0007669"/>
    <property type="project" value="TreeGrafter"/>
</dbReference>
<dbReference type="GO" id="GO:0051879">
    <property type="term" value="F:Hsp90 protein binding"/>
    <property type="evidence" value="ECO:0007669"/>
    <property type="project" value="InterPro"/>
</dbReference>
<dbReference type="GO" id="GO:0051087">
    <property type="term" value="F:protein-folding chaperone binding"/>
    <property type="evidence" value="ECO:0007669"/>
    <property type="project" value="TreeGrafter"/>
</dbReference>
<dbReference type="Gene3D" id="2.60.40.790">
    <property type="match status" value="1"/>
</dbReference>
<dbReference type="Proteomes" id="UP000703661">
    <property type="component" value="Unassembled WGS sequence"/>
</dbReference>
<dbReference type="PANTHER" id="PTHR22932">
    <property type="entry name" value="TELOMERASE-BINDING PROTEIN P23 HSP90 CO-CHAPERONE"/>
    <property type="match status" value="1"/>
</dbReference>
<dbReference type="PANTHER" id="PTHR22932:SF1">
    <property type="entry name" value="CO-CHAPERONE PROTEIN DAF-41"/>
    <property type="match status" value="1"/>
</dbReference>
<organism evidence="4 5">
    <name type="scientific">Entomortierella chlamydospora</name>
    <dbReference type="NCBI Taxonomy" id="101097"/>
    <lineage>
        <taxon>Eukaryota</taxon>
        <taxon>Fungi</taxon>
        <taxon>Fungi incertae sedis</taxon>
        <taxon>Mucoromycota</taxon>
        <taxon>Mortierellomycotina</taxon>
        <taxon>Mortierellomycetes</taxon>
        <taxon>Mortierellales</taxon>
        <taxon>Mortierellaceae</taxon>
        <taxon>Entomortierella</taxon>
    </lineage>
</organism>
<dbReference type="PROSITE" id="PS51203">
    <property type="entry name" value="CS"/>
    <property type="match status" value="1"/>
</dbReference>
<dbReference type="CDD" id="cd06465">
    <property type="entry name" value="p23_hB-ind1_like"/>
    <property type="match status" value="1"/>
</dbReference>
<dbReference type="Pfam" id="PF04969">
    <property type="entry name" value="CS"/>
    <property type="match status" value="1"/>
</dbReference>
<dbReference type="InterPro" id="IPR007052">
    <property type="entry name" value="CS_dom"/>
</dbReference>
<evidence type="ECO:0000256" key="1">
    <source>
        <dbReference type="ARBA" id="ARBA00025733"/>
    </source>
</evidence>
<dbReference type="EMBL" id="JAAAID010000108">
    <property type="protein sequence ID" value="KAG0022369.1"/>
    <property type="molecule type" value="Genomic_DNA"/>
</dbReference>
<dbReference type="GO" id="GO:0006457">
    <property type="term" value="P:protein folding"/>
    <property type="evidence" value="ECO:0007669"/>
    <property type="project" value="TreeGrafter"/>
</dbReference>
<dbReference type="InterPro" id="IPR008978">
    <property type="entry name" value="HSP20-like_chaperone"/>
</dbReference>
<gene>
    <name evidence="4" type="ORF">BGZ80_000392</name>
</gene>
<dbReference type="SUPFAM" id="SSF49764">
    <property type="entry name" value="HSP20-like chaperones"/>
    <property type="match status" value="1"/>
</dbReference>